<proteinExistence type="inferred from homology"/>
<dbReference type="PANTHER" id="PTHR10404">
    <property type="entry name" value="N-ACETYLATED-ALPHA-LINKED ACIDIC DIPEPTIDASE"/>
    <property type="match status" value="1"/>
</dbReference>
<dbReference type="KEGG" id="aten:116296550"/>
<dbReference type="InterPro" id="IPR036757">
    <property type="entry name" value="TFR-like_dimer_dom_sf"/>
</dbReference>
<evidence type="ECO:0000259" key="2">
    <source>
        <dbReference type="Pfam" id="PF04389"/>
    </source>
</evidence>
<dbReference type="GO" id="GO:0004180">
    <property type="term" value="F:carboxypeptidase activity"/>
    <property type="evidence" value="ECO:0007669"/>
    <property type="project" value="TreeGrafter"/>
</dbReference>
<keyword evidence="3" id="KW-1185">Reference proteome</keyword>
<dbReference type="Pfam" id="PF04389">
    <property type="entry name" value="Peptidase_M28"/>
    <property type="match status" value="1"/>
</dbReference>
<dbReference type="Proteomes" id="UP000515163">
    <property type="component" value="Unplaced"/>
</dbReference>
<evidence type="ECO:0000256" key="1">
    <source>
        <dbReference type="ARBA" id="ARBA00005634"/>
    </source>
</evidence>
<dbReference type="OrthoDB" id="5841748at2759"/>
<dbReference type="Gene3D" id="3.50.30.30">
    <property type="match status" value="1"/>
</dbReference>
<dbReference type="FunFam" id="3.40.630.10:FF:000101">
    <property type="entry name" value="N-acetylated alpha-linked acidic dipeptidase like 1"/>
    <property type="match status" value="1"/>
</dbReference>
<sequence>MRGHLKMDYRLGPGLGPTKANPAPVVRLEVNNQFVTKKIRNVIATISGSEEPDRYVLIGNHKDAITFGGSDPSSGTAVLMEISRVLWKLKQNGWRPRRTIKLCSWSGEEDGLIGSTEWIQENLEVLKKRAVAYLNTDTIVMGTDLLNVQASPLLGDVILNNARELQNPVNSSITLFDSMINSLPKSKDYPGEPHIYNMIYSTDHVPFLHLLGLSVADFEYFFTYNNKILIYPIYHTQYDTFEFVERFADPNFLYSRLMAKLVGSILLDLSDSEVLPFNVTRFAKSVQNAFKTLQDSEHSKRINGLQMAYLEKAVKSLVNITKAFESAKSRLTRQQKNPLVLCMLNDQMSGLEKIFVSPNAMKGLLGDLNDRILKELIDSNENKNHMLLISEKFNKNFNKIAGMKNLTQKEKDEYFKFEMSLIIQAVREATKLMKPLK</sequence>
<comment type="similarity">
    <text evidence="1">Belongs to the peptidase M28 family. M28B subfamily.</text>
</comment>
<gene>
    <name evidence="4" type="primary">LOC116296550</name>
</gene>
<protein>
    <submittedName>
        <fullName evidence="4">N-acetylated-alpha-linked acidic dipeptidase 2-like</fullName>
    </submittedName>
</protein>
<dbReference type="GeneID" id="116296550"/>
<dbReference type="SUPFAM" id="SSF47672">
    <property type="entry name" value="Transferrin receptor-like dimerisation domain"/>
    <property type="match status" value="1"/>
</dbReference>
<reference evidence="4" key="1">
    <citation type="submission" date="2025-08" db="UniProtKB">
        <authorList>
            <consortium name="RefSeq"/>
        </authorList>
    </citation>
    <scope>IDENTIFICATION</scope>
    <source>
        <tissue evidence="4">Tentacle</tissue>
    </source>
</reference>
<dbReference type="AlphaFoldDB" id="A0A6P8HYR2"/>
<dbReference type="Gene3D" id="1.20.930.40">
    <property type="entry name" value="Transferrin receptor-like, dimerisation domain"/>
    <property type="match status" value="1"/>
</dbReference>
<evidence type="ECO:0000313" key="3">
    <source>
        <dbReference type="Proteomes" id="UP000515163"/>
    </source>
</evidence>
<dbReference type="SUPFAM" id="SSF53187">
    <property type="entry name" value="Zn-dependent exopeptidases"/>
    <property type="match status" value="1"/>
</dbReference>
<feature type="domain" description="Peptidase M28" evidence="2">
    <location>
        <begin position="41"/>
        <end position="243"/>
    </location>
</feature>
<dbReference type="Gene3D" id="3.40.630.10">
    <property type="entry name" value="Zn peptidases"/>
    <property type="match status" value="1"/>
</dbReference>
<accession>A0A6P8HYR2</accession>
<dbReference type="InterPro" id="IPR039373">
    <property type="entry name" value="Peptidase_M28B"/>
</dbReference>
<evidence type="ECO:0000313" key="4">
    <source>
        <dbReference type="RefSeq" id="XP_031560446.1"/>
    </source>
</evidence>
<dbReference type="CDD" id="cd08022">
    <property type="entry name" value="M28_PSMA_like"/>
    <property type="match status" value="1"/>
</dbReference>
<dbReference type="InParanoid" id="A0A6P8HYR2"/>
<dbReference type="RefSeq" id="XP_031560446.1">
    <property type="nucleotide sequence ID" value="XM_031704586.1"/>
</dbReference>
<organism evidence="3 4">
    <name type="scientific">Actinia tenebrosa</name>
    <name type="common">Australian red waratah sea anemone</name>
    <dbReference type="NCBI Taxonomy" id="6105"/>
    <lineage>
        <taxon>Eukaryota</taxon>
        <taxon>Metazoa</taxon>
        <taxon>Cnidaria</taxon>
        <taxon>Anthozoa</taxon>
        <taxon>Hexacorallia</taxon>
        <taxon>Actiniaria</taxon>
        <taxon>Actiniidae</taxon>
        <taxon>Actinia</taxon>
    </lineage>
</organism>
<name>A0A6P8HYR2_ACTTE</name>
<dbReference type="InterPro" id="IPR007484">
    <property type="entry name" value="Peptidase_M28"/>
</dbReference>
<dbReference type="PANTHER" id="PTHR10404:SF78">
    <property type="entry name" value="N-ACETYLATED ALPHA-LINKED ACIDIC DIPEPTIDASE 2"/>
    <property type="match status" value="1"/>
</dbReference>